<dbReference type="GO" id="GO:0032506">
    <property type="term" value="P:cytokinetic process"/>
    <property type="evidence" value="ECO:0007669"/>
    <property type="project" value="TreeGrafter"/>
</dbReference>
<keyword evidence="4" id="KW-0131">Cell cycle</keyword>
<dbReference type="GO" id="GO:0030428">
    <property type="term" value="C:cell septum"/>
    <property type="evidence" value="ECO:0007669"/>
    <property type="project" value="TreeGrafter"/>
</dbReference>
<keyword evidence="4" id="KW-0132">Cell division</keyword>
<dbReference type="RefSeq" id="WP_010654435.1">
    <property type="nucleotide sequence ID" value="NZ_JAPHOO010000001.1"/>
</dbReference>
<dbReference type="AlphaFoldDB" id="A0A377GBZ5"/>
<feature type="compositionally biased region" description="Polar residues" evidence="1">
    <location>
        <begin position="88"/>
        <end position="109"/>
    </location>
</feature>
<feature type="domain" description="SPOR" evidence="3">
    <location>
        <begin position="166"/>
        <end position="246"/>
    </location>
</feature>
<evidence type="ECO:0000259" key="3">
    <source>
        <dbReference type="PROSITE" id="PS51724"/>
    </source>
</evidence>
<keyword evidence="2" id="KW-1133">Transmembrane helix</keyword>
<evidence type="ECO:0000256" key="2">
    <source>
        <dbReference type="SAM" id="Phobius"/>
    </source>
</evidence>
<proteinExistence type="predicted"/>
<dbReference type="STRING" id="1094715.GCA_000236165_02257"/>
<protein>
    <submittedName>
        <fullName evidence="4">Cell division protein FtsN</fullName>
    </submittedName>
</protein>
<dbReference type="SUPFAM" id="SSF110997">
    <property type="entry name" value="Sporulation related repeat"/>
    <property type="match status" value="1"/>
</dbReference>
<sequence length="247" mass="26306">MAREYGNRRSSRSRGGAPHQLLVITVTFILGYLTASFFDFQTLSHWVNDQVLAHNEIKKEPSKSEPRHAAVIPPKPKFEFYTLLTNEKVPSSQSNPNTAAAAQPASSNGTTPAATAASVSAVNLKAAAVNNANATPPATAPMKQNISKAPLSVTGNKTMAKSDASSTAQGKFLVQVASFKARKDAEQMKGTLILKGFSAYIIPVSHAVKGNWFRVVVGPYSNRALAQQAQIVLAKNERLNGMVTSAG</sequence>
<evidence type="ECO:0000313" key="4">
    <source>
        <dbReference type="EMBL" id="STO22326.1"/>
    </source>
</evidence>
<name>A0A377GBZ5_9GAMM</name>
<dbReference type="InterPro" id="IPR052521">
    <property type="entry name" value="Cell_div_SPOR-domain"/>
</dbReference>
<dbReference type="InterPro" id="IPR036680">
    <property type="entry name" value="SPOR-like_sf"/>
</dbReference>
<dbReference type="GeneID" id="93293181"/>
<dbReference type="PROSITE" id="PS51724">
    <property type="entry name" value="SPOR"/>
    <property type="match status" value="1"/>
</dbReference>
<dbReference type="PANTHER" id="PTHR38687">
    <property type="entry name" value="CELL DIVISION PROTEIN DEDD-RELATED"/>
    <property type="match status" value="1"/>
</dbReference>
<evidence type="ECO:0000256" key="1">
    <source>
        <dbReference type="SAM" id="MobiDB-lite"/>
    </source>
</evidence>
<dbReference type="Proteomes" id="UP000254554">
    <property type="component" value="Unassembled WGS sequence"/>
</dbReference>
<reference evidence="4 5" key="1">
    <citation type="submission" date="2018-06" db="EMBL/GenBank/DDBJ databases">
        <authorList>
            <consortium name="Pathogen Informatics"/>
            <person name="Doyle S."/>
        </authorList>
    </citation>
    <scope>NUCLEOTIDE SEQUENCE [LARGE SCALE GENOMIC DNA]</scope>
    <source>
        <strain evidence="4 5">NCTC11370</strain>
    </source>
</reference>
<keyword evidence="2" id="KW-0812">Transmembrane</keyword>
<accession>A0A377GBZ5</accession>
<evidence type="ECO:0000313" key="5">
    <source>
        <dbReference type="Proteomes" id="UP000254554"/>
    </source>
</evidence>
<keyword evidence="2" id="KW-0472">Membrane</keyword>
<dbReference type="Gene3D" id="3.30.70.1070">
    <property type="entry name" value="Sporulation related repeat"/>
    <property type="match status" value="1"/>
</dbReference>
<keyword evidence="5" id="KW-1185">Reference proteome</keyword>
<gene>
    <name evidence="4" type="ORF">NCTC11370_02413</name>
</gene>
<dbReference type="Pfam" id="PF05036">
    <property type="entry name" value="SPOR"/>
    <property type="match status" value="1"/>
</dbReference>
<dbReference type="GO" id="GO:0042834">
    <property type="term" value="F:peptidoglycan binding"/>
    <property type="evidence" value="ECO:0007669"/>
    <property type="project" value="InterPro"/>
</dbReference>
<feature type="region of interest" description="Disordered" evidence="1">
    <location>
        <begin position="88"/>
        <end position="112"/>
    </location>
</feature>
<feature type="transmembrane region" description="Helical" evidence="2">
    <location>
        <begin position="21"/>
        <end position="38"/>
    </location>
</feature>
<dbReference type="PANTHER" id="PTHR38687:SF1">
    <property type="entry name" value="CELL DIVISION PROTEIN DEDD"/>
    <property type="match status" value="1"/>
</dbReference>
<dbReference type="OrthoDB" id="8558195at2"/>
<dbReference type="GO" id="GO:0032153">
    <property type="term" value="C:cell division site"/>
    <property type="evidence" value="ECO:0007669"/>
    <property type="project" value="TreeGrafter"/>
</dbReference>
<organism evidence="4 5">
    <name type="scientific">Fluoribacter dumoffii</name>
    <dbReference type="NCBI Taxonomy" id="463"/>
    <lineage>
        <taxon>Bacteria</taxon>
        <taxon>Pseudomonadati</taxon>
        <taxon>Pseudomonadota</taxon>
        <taxon>Gammaproteobacteria</taxon>
        <taxon>Legionellales</taxon>
        <taxon>Legionellaceae</taxon>
        <taxon>Fluoribacter</taxon>
    </lineage>
</organism>
<dbReference type="InterPro" id="IPR007730">
    <property type="entry name" value="SPOR-like_dom"/>
</dbReference>
<dbReference type="EMBL" id="UGGT01000001">
    <property type="protein sequence ID" value="STO22326.1"/>
    <property type="molecule type" value="Genomic_DNA"/>
</dbReference>